<dbReference type="SUPFAM" id="SSF53098">
    <property type="entry name" value="Ribonuclease H-like"/>
    <property type="match status" value="1"/>
</dbReference>
<dbReference type="InterPro" id="IPR012337">
    <property type="entry name" value="RNaseH-like_sf"/>
</dbReference>
<dbReference type="Proteomes" id="UP000663881">
    <property type="component" value="Unassembled WGS sequence"/>
</dbReference>
<protein>
    <submittedName>
        <fullName evidence="1">Uncharacterized protein</fullName>
    </submittedName>
</protein>
<gene>
    <name evidence="1" type="ORF">OKA104_LOCUS45071</name>
</gene>
<proteinExistence type="predicted"/>
<accession>A0A820GKT4</accession>
<feature type="non-terminal residue" evidence="1">
    <location>
        <position position="1"/>
    </location>
</feature>
<evidence type="ECO:0000313" key="1">
    <source>
        <dbReference type="EMBL" id="CAF4278825.1"/>
    </source>
</evidence>
<name>A0A820GKT4_9BILA</name>
<reference evidence="1" key="1">
    <citation type="submission" date="2021-02" db="EMBL/GenBank/DDBJ databases">
        <authorList>
            <person name="Nowell W R."/>
        </authorList>
    </citation>
    <scope>NUCLEOTIDE SEQUENCE</scope>
</reference>
<evidence type="ECO:0000313" key="2">
    <source>
        <dbReference type="Proteomes" id="UP000663881"/>
    </source>
</evidence>
<comment type="caution">
    <text evidence="1">The sequence shown here is derived from an EMBL/GenBank/DDBJ whole genome shotgun (WGS) entry which is preliminary data.</text>
</comment>
<sequence length="155" mass="17514">ITLISCGPLDELDGTAFDQNQLVPNIQETLDDDDDDDDDDENINLVMFQMINLNQLYDNDVDENAASVRLSCFAQSLQLCVRDGLKNGSHMSKVLNKRKTLAKFSHKSSKMADILDEMNKSISKMNVTRWNSEFMLIKSILSIKNIDMEPILVAL</sequence>
<dbReference type="EMBL" id="CAJOAY010014481">
    <property type="protein sequence ID" value="CAF4278825.1"/>
    <property type="molecule type" value="Genomic_DNA"/>
</dbReference>
<organism evidence="1 2">
    <name type="scientific">Adineta steineri</name>
    <dbReference type="NCBI Taxonomy" id="433720"/>
    <lineage>
        <taxon>Eukaryota</taxon>
        <taxon>Metazoa</taxon>
        <taxon>Spiralia</taxon>
        <taxon>Gnathifera</taxon>
        <taxon>Rotifera</taxon>
        <taxon>Eurotatoria</taxon>
        <taxon>Bdelloidea</taxon>
        <taxon>Adinetida</taxon>
        <taxon>Adinetidae</taxon>
        <taxon>Adineta</taxon>
    </lineage>
</organism>
<dbReference type="AlphaFoldDB" id="A0A820GKT4"/>